<name>A0ABV3DS20_9ACTN</name>
<feature type="region of interest" description="Disordered" evidence="1">
    <location>
        <begin position="61"/>
        <end position="81"/>
    </location>
</feature>
<protein>
    <submittedName>
        <fullName evidence="2">Uncharacterized protein</fullName>
    </submittedName>
</protein>
<dbReference type="EMBL" id="JBEZFP010000127">
    <property type="protein sequence ID" value="MEU8138533.1"/>
    <property type="molecule type" value="Genomic_DNA"/>
</dbReference>
<feature type="compositionally biased region" description="Basic and acidic residues" evidence="1">
    <location>
        <begin position="65"/>
        <end position="81"/>
    </location>
</feature>
<sequence length="389" mass="41457">MSRYAFDPARHELQIAYATGSGDTSGPVAALPGTVDAATALALARELTRLAEAAWRTYTHPSSAADDHDADSEGRRRDEERRQFADVANAVTEPNLPDEAGGLDVLYSPLGEYAHRVGRILHRIGYQTLTDAVVTEVSAELQAVEHAELGELQGRARQAVVLSREDASPLQVAAADRLLHENPLGAHGLFTDLEPTAAAVAAAHWLVAAADVASEASGIAPVSIVVTASDTESLPHETPTQLLELVHAGVAPRQAVCGLVRGALRLADGQVPDYQGLIAQIAHTEQLIAEHGADDPVIAAALRNELRLTPLDPSRPAPDLLEDLLEGIRACWLIYSEHAEFDDDTDWADLASDVGTDEGQDADDADDLLAREFIEAVRSAATESQERLS</sequence>
<comment type="caution">
    <text evidence="2">The sequence shown here is derived from an EMBL/GenBank/DDBJ whole genome shotgun (WGS) entry which is preliminary data.</text>
</comment>
<evidence type="ECO:0000256" key="1">
    <source>
        <dbReference type="SAM" id="MobiDB-lite"/>
    </source>
</evidence>
<organism evidence="2 3">
    <name type="scientific">Streptodolium elevatio</name>
    <dbReference type="NCBI Taxonomy" id="3157996"/>
    <lineage>
        <taxon>Bacteria</taxon>
        <taxon>Bacillati</taxon>
        <taxon>Actinomycetota</taxon>
        <taxon>Actinomycetes</taxon>
        <taxon>Kitasatosporales</taxon>
        <taxon>Streptomycetaceae</taxon>
        <taxon>Streptodolium</taxon>
    </lineage>
</organism>
<keyword evidence="3" id="KW-1185">Reference proteome</keyword>
<dbReference type="Proteomes" id="UP001551482">
    <property type="component" value="Unassembled WGS sequence"/>
</dbReference>
<accession>A0ABV3DS20</accession>
<evidence type="ECO:0000313" key="2">
    <source>
        <dbReference type="EMBL" id="MEU8138533.1"/>
    </source>
</evidence>
<gene>
    <name evidence="2" type="ORF">AB0C36_34180</name>
</gene>
<evidence type="ECO:0000313" key="3">
    <source>
        <dbReference type="Proteomes" id="UP001551482"/>
    </source>
</evidence>
<dbReference type="RefSeq" id="WP_358362056.1">
    <property type="nucleotide sequence ID" value="NZ_JBEZFP010000127.1"/>
</dbReference>
<proteinExistence type="predicted"/>
<reference evidence="2 3" key="1">
    <citation type="submission" date="2024-06" db="EMBL/GenBank/DDBJ databases">
        <title>The Natural Products Discovery Center: Release of the First 8490 Sequenced Strains for Exploring Actinobacteria Biosynthetic Diversity.</title>
        <authorList>
            <person name="Kalkreuter E."/>
            <person name="Kautsar S.A."/>
            <person name="Yang D."/>
            <person name="Bader C.D."/>
            <person name="Teijaro C.N."/>
            <person name="Fluegel L."/>
            <person name="Davis C.M."/>
            <person name="Simpson J.R."/>
            <person name="Lauterbach L."/>
            <person name="Steele A.D."/>
            <person name="Gui C."/>
            <person name="Meng S."/>
            <person name="Li G."/>
            <person name="Viehrig K."/>
            <person name="Ye F."/>
            <person name="Su P."/>
            <person name="Kiefer A.F."/>
            <person name="Nichols A."/>
            <person name="Cepeda A.J."/>
            <person name="Yan W."/>
            <person name="Fan B."/>
            <person name="Jiang Y."/>
            <person name="Adhikari A."/>
            <person name="Zheng C.-J."/>
            <person name="Schuster L."/>
            <person name="Cowan T.M."/>
            <person name="Smanski M.J."/>
            <person name="Chevrette M.G."/>
            <person name="De Carvalho L.P.S."/>
            <person name="Shen B."/>
        </authorList>
    </citation>
    <scope>NUCLEOTIDE SEQUENCE [LARGE SCALE GENOMIC DNA]</scope>
    <source>
        <strain evidence="2 3">NPDC048946</strain>
    </source>
</reference>